<reference evidence="2" key="1">
    <citation type="journal article" date="2019" name="Plant J.">
        <title>Chlorella vulgaris genome assembly and annotation reveals the molecular basis for metabolic acclimation to high light conditions.</title>
        <authorList>
            <person name="Cecchin M."/>
            <person name="Marcolungo L."/>
            <person name="Rossato M."/>
            <person name="Girolomoni L."/>
            <person name="Cosentino E."/>
            <person name="Cuine S."/>
            <person name="Li-Beisson Y."/>
            <person name="Delledonne M."/>
            <person name="Ballottari M."/>
        </authorList>
    </citation>
    <scope>NUCLEOTIDE SEQUENCE</scope>
    <source>
        <strain evidence="2">211/11P</strain>
    </source>
</reference>
<evidence type="ECO:0000313" key="2">
    <source>
        <dbReference type="EMBL" id="KAI3425828.1"/>
    </source>
</evidence>
<feature type="region of interest" description="Disordered" evidence="1">
    <location>
        <begin position="1"/>
        <end position="111"/>
    </location>
</feature>
<organism evidence="2 3">
    <name type="scientific">Chlorella vulgaris</name>
    <name type="common">Green alga</name>
    <dbReference type="NCBI Taxonomy" id="3077"/>
    <lineage>
        <taxon>Eukaryota</taxon>
        <taxon>Viridiplantae</taxon>
        <taxon>Chlorophyta</taxon>
        <taxon>core chlorophytes</taxon>
        <taxon>Trebouxiophyceae</taxon>
        <taxon>Chlorellales</taxon>
        <taxon>Chlorellaceae</taxon>
        <taxon>Chlorella clade</taxon>
        <taxon>Chlorella</taxon>
    </lineage>
</organism>
<dbReference type="EMBL" id="SIDB01000011">
    <property type="protein sequence ID" value="KAI3425828.1"/>
    <property type="molecule type" value="Genomic_DNA"/>
</dbReference>
<dbReference type="AlphaFoldDB" id="A0A9D4THK9"/>
<protein>
    <submittedName>
        <fullName evidence="2">Uncharacterized protein</fullName>
    </submittedName>
</protein>
<reference evidence="2" key="2">
    <citation type="submission" date="2020-11" db="EMBL/GenBank/DDBJ databases">
        <authorList>
            <person name="Cecchin M."/>
            <person name="Marcolungo L."/>
            <person name="Rossato M."/>
            <person name="Girolomoni L."/>
            <person name="Cosentino E."/>
            <person name="Cuine S."/>
            <person name="Li-Beisson Y."/>
            <person name="Delledonne M."/>
            <person name="Ballottari M."/>
        </authorList>
    </citation>
    <scope>NUCLEOTIDE SEQUENCE</scope>
    <source>
        <strain evidence="2">211/11P</strain>
        <tissue evidence="2">Whole cell</tissue>
    </source>
</reference>
<evidence type="ECO:0000313" key="3">
    <source>
        <dbReference type="Proteomes" id="UP001055712"/>
    </source>
</evidence>
<gene>
    <name evidence="2" type="ORF">D9Q98_007803</name>
</gene>
<feature type="region of interest" description="Disordered" evidence="1">
    <location>
        <begin position="168"/>
        <end position="187"/>
    </location>
</feature>
<accession>A0A9D4THK9</accession>
<evidence type="ECO:0000256" key="1">
    <source>
        <dbReference type="SAM" id="MobiDB-lite"/>
    </source>
</evidence>
<feature type="compositionally biased region" description="Low complexity" evidence="1">
    <location>
        <begin position="33"/>
        <end position="53"/>
    </location>
</feature>
<keyword evidence="3" id="KW-1185">Reference proteome</keyword>
<dbReference type="OrthoDB" id="568476at2759"/>
<feature type="compositionally biased region" description="Low complexity" evidence="1">
    <location>
        <begin position="325"/>
        <end position="340"/>
    </location>
</feature>
<proteinExistence type="predicted"/>
<name>A0A9D4THK9_CHLVU</name>
<comment type="caution">
    <text evidence="2">The sequence shown here is derived from an EMBL/GenBank/DDBJ whole genome shotgun (WGS) entry which is preliminary data.</text>
</comment>
<feature type="compositionally biased region" description="Low complexity" evidence="1">
    <location>
        <begin position="168"/>
        <end position="181"/>
    </location>
</feature>
<dbReference type="Proteomes" id="UP001055712">
    <property type="component" value="Unassembled WGS sequence"/>
</dbReference>
<sequence length="475" mass="48600">MNTDRVTRSRARTQAAGETPSLAALPSKTPSGTARTTRRQAAAAAATAPPAATGSDRADDQAVAPVVLFNVDSPPAAPRPDKEAASDEPPATPSQSVPTSPAPLMPGATPTGLGLSGLLPLSPLAAMPLHSKTPAVTPSCGAVDQHGKVSSALHAAAQALGGSPLAAPAGSPLLQQQAPAAAEEEQSEDLLFTGFGSPLKQEAAESPAATAVSIGDAIIPAAPAAEASSEACSSFTHIDSGVADEREMTLEDMLGTPWPMGREASPEAASPTFQPAAAACVLGAVAVPVRTVQKAHPLTPSRQVVLEEEEQDYVMAVEEQEEDAAAVADADAPSPAPAAQNDQMASKPRLASKVVVPSPGVFDPRSLRQLKKQVADRMAAKQAGVLQAADYDYEEEEGDDEEYIGTSAAGDELAEELGTLNLGAGTHGPLRGVPTPVGSHIRFGDDDEAVVAVSPRQKLFLRGMPEPVGNHIRFD</sequence>
<feature type="region of interest" description="Disordered" evidence="1">
    <location>
        <begin position="321"/>
        <end position="351"/>
    </location>
</feature>